<comment type="subcellular location">
    <subcellularLocation>
        <location evidence="1">Cytoplasm</location>
        <location evidence="1">Cytoskeleton</location>
        <location evidence="1">Cilium basal body</location>
    </subcellularLocation>
</comment>
<sequence>MDLCETVDVTFHGVAYLLTVSTIEGETLCLEVEQKSDCSRWRGDFTSRYIEDITAKTGNFKKFPVFVKMLLSALKQASDSVFVDLLTYQDLEVLKSRKTGGQAPPARTQAPNNKRYLIMTYAAEFDRVHYPLPLLYEENPDPQHLKRIISQLRSEVEALQVEAGSRRGSEASAELRRLREENSALKHQIKQLERGGNGSGMLPDHERITIETREMSRELRTVRKDRDLLQARVEAAEAELERERGLHRRELRRRAKEQQELIDELGRCKEQIRELKMRIRQLTEDLEARDRRMASVERVRSVYGRGSADSAGGARPSSRPSSGGRGASPGYAAPTRGADSRSNSRGRQTSSAERSRPTSAPVGSRPRFDPTEYIRQRKEREASYGRRSNAPTPPRSGQSSRAPSVVGSRPASAERLPALRSGSPASSRPDSVERRRPGSGFSGGAGGGGGTGGLPGRNSAGTSRGAADRSGLRGADTYGAPRSRGASPSGRATTAWGEGPGSSSGGGGGGGWSKFPGGGGGGGVGGGGQRISSSSPRSMSPGRALLEVKQKLSSFVAGRAGTLSEDNQSAQGDHVSQSSKSQVFEDASAEIADIDSRLHALQSFLKMAKSTSTAPSTSTIG</sequence>
<dbReference type="EMBL" id="BMAR01000043">
    <property type="protein sequence ID" value="GFR50998.1"/>
    <property type="molecule type" value="Genomic_DNA"/>
</dbReference>
<feature type="compositionally biased region" description="Low complexity" evidence="9">
    <location>
        <begin position="530"/>
        <end position="543"/>
    </location>
</feature>
<evidence type="ECO:0000256" key="9">
    <source>
        <dbReference type="SAM" id="MobiDB-lite"/>
    </source>
</evidence>
<feature type="coiled-coil region" evidence="8">
    <location>
        <begin position="219"/>
        <end position="299"/>
    </location>
</feature>
<feature type="coiled-coil region" evidence="8">
    <location>
        <begin position="168"/>
        <end position="195"/>
    </location>
</feature>
<evidence type="ECO:0000313" key="10">
    <source>
        <dbReference type="EMBL" id="GFR50998.1"/>
    </source>
</evidence>
<keyword evidence="3 8" id="KW-0175">Coiled coil</keyword>
<feature type="compositionally biased region" description="Polar residues" evidence="9">
    <location>
        <begin position="340"/>
        <end position="352"/>
    </location>
</feature>
<evidence type="ECO:0000256" key="3">
    <source>
        <dbReference type="ARBA" id="ARBA00023054"/>
    </source>
</evidence>
<dbReference type="InterPro" id="IPR049733">
    <property type="entry name" value="CCDC61_N"/>
</dbReference>
<evidence type="ECO:0000256" key="4">
    <source>
        <dbReference type="ARBA" id="ARBA00023212"/>
    </source>
</evidence>
<evidence type="ECO:0000256" key="7">
    <source>
        <dbReference type="ARBA" id="ARBA00041518"/>
    </source>
</evidence>
<protein>
    <recommendedName>
        <fullName evidence="7">Coiled-coil domain-containing protein 61</fullName>
    </recommendedName>
</protein>
<comment type="caution">
    <text evidence="10">The sequence shown here is derived from an EMBL/GenBank/DDBJ whole genome shotgun (WGS) entry which is preliminary data.</text>
</comment>
<evidence type="ECO:0000313" key="11">
    <source>
        <dbReference type="Proteomes" id="UP001054857"/>
    </source>
</evidence>
<comment type="similarity">
    <text evidence="6">Belongs to the CCDC61 family.</text>
</comment>
<feature type="compositionally biased region" description="Gly residues" evidence="9">
    <location>
        <begin position="498"/>
        <end position="529"/>
    </location>
</feature>
<keyword evidence="2" id="KW-0963">Cytoplasm</keyword>
<evidence type="ECO:0000256" key="8">
    <source>
        <dbReference type="SAM" id="Coils"/>
    </source>
</evidence>
<feature type="region of interest" description="Disordered" evidence="9">
    <location>
        <begin position="559"/>
        <end position="582"/>
    </location>
</feature>
<dbReference type="GO" id="GO:0036064">
    <property type="term" value="C:ciliary basal body"/>
    <property type="evidence" value="ECO:0007669"/>
    <property type="project" value="TreeGrafter"/>
</dbReference>
<evidence type="ECO:0000256" key="5">
    <source>
        <dbReference type="ARBA" id="ARBA00023273"/>
    </source>
</evidence>
<keyword evidence="11" id="KW-1185">Reference proteome</keyword>
<dbReference type="Proteomes" id="UP001054857">
    <property type="component" value="Unassembled WGS sequence"/>
</dbReference>
<feature type="compositionally biased region" description="Polar residues" evidence="9">
    <location>
        <begin position="564"/>
        <end position="582"/>
    </location>
</feature>
<feature type="compositionally biased region" description="Low complexity" evidence="9">
    <location>
        <begin position="304"/>
        <end position="322"/>
    </location>
</feature>
<keyword evidence="5" id="KW-0966">Cell projection</keyword>
<feature type="compositionally biased region" description="Gly residues" evidence="9">
    <location>
        <begin position="440"/>
        <end position="455"/>
    </location>
</feature>
<dbReference type="PANTHER" id="PTHR22691">
    <property type="entry name" value="YEAST SPT2-RELATED"/>
    <property type="match status" value="1"/>
</dbReference>
<evidence type="ECO:0000256" key="1">
    <source>
        <dbReference type="ARBA" id="ARBA00004120"/>
    </source>
</evidence>
<evidence type="ECO:0000256" key="2">
    <source>
        <dbReference type="ARBA" id="ARBA00022490"/>
    </source>
</evidence>
<reference evidence="10 11" key="1">
    <citation type="journal article" date="2021" name="Sci. Rep.">
        <title>Genome sequencing of the multicellular alga Astrephomene provides insights into convergent evolution of germ-soma differentiation.</title>
        <authorList>
            <person name="Yamashita S."/>
            <person name="Yamamoto K."/>
            <person name="Matsuzaki R."/>
            <person name="Suzuki S."/>
            <person name="Yamaguchi H."/>
            <person name="Hirooka S."/>
            <person name="Minakuchi Y."/>
            <person name="Miyagishima S."/>
            <person name="Kawachi M."/>
            <person name="Toyoda A."/>
            <person name="Nozaki H."/>
        </authorList>
    </citation>
    <scope>NUCLEOTIDE SEQUENCE [LARGE SCALE GENOMIC DNA]</scope>
    <source>
        <strain evidence="10 11">NIES-4017</strain>
    </source>
</reference>
<accession>A0AAD3E022</accession>
<dbReference type="PANTHER" id="PTHR22691:SF1">
    <property type="entry name" value="CENTROSOMAL PROTEIN CCDC61"/>
    <property type="match status" value="1"/>
</dbReference>
<organism evidence="10 11">
    <name type="scientific">Astrephomene gubernaculifera</name>
    <dbReference type="NCBI Taxonomy" id="47775"/>
    <lineage>
        <taxon>Eukaryota</taxon>
        <taxon>Viridiplantae</taxon>
        <taxon>Chlorophyta</taxon>
        <taxon>core chlorophytes</taxon>
        <taxon>Chlorophyceae</taxon>
        <taxon>CS clade</taxon>
        <taxon>Chlamydomonadales</taxon>
        <taxon>Astrephomenaceae</taxon>
        <taxon>Astrephomene</taxon>
    </lineage>
</organism>
<gene>
    <name evidence="10" type="ORF">Agub_g13324</name>
</gene>
<feature type="region of interest" description="Disordered" evidence="9">
    <location>
        <begin position="302"/>
        <end position="544"/>
    </location>
</feature>
<name>A0AAD3E022_9CHLO</name>
<evidence type="ECO:0000256" key="6">
    <source>
        <dbReference type="ARBA" id="ARBA00038217"/>
    </source>
</evidence>
<dbReference type="CDD" id="cd22284">
    <property type="entry name" value="HD_CCDC61_N"/>
    <property type="match status" value="1"/>
</dbReference>
<feature type="compositionally biased region" description="Basic and acidic residues" evidence="9">
    <location>
        <begin position="366"/>
        <end position="384"/>
    </location>
</feature>
<keyword evidence="4" id="KW-0206">Cytoskeleton</keyword>
<proteinExistence type="inferred from homology"/>
<dbReference type="AlphaFoldDB" id="A0AAD3E022"/>